<gene>
    <name evidence="11" type="ORF">MDOR_16000</name>
</gene>
<evidence type="ECO:0000256" key="3">
    <source>
        <dbReference type="ARBA" id="ARBA00022448"/>
    </source>
</evidence>
<evidence type="ECO:0000256" key="9">
    <source>
        <dbReference type="ARBA" id="ARBA00023136"/>
    </source>
</evidence>
<accession>A0A7I7VSM0</accession>
<keyword evidence="4" id="KW-1003">Cell membrane</keyword>
<name>A0A7I7VSM0_9MYCO</name>
<keyword evidence="3" id="KW-0813">Transport</keyword>
<comment type="subcellular location">
    <subcellularLocation>
        <location evidence="1">Cell membrane</location>
        <topology evidence="1">Single-pass membrane protein</topology>
    </subcellularLocation>
</comment>
<dbReference type="PANTHER" id="PTHR33909:SF1">
    <property type="entry name" value="SEC TRANSLOCON ACCESSORY COMPLEX SUBUNIT YAJC"/>
    <property type="match status" value="1"/>
</dbReference>
<evidence type="ECO:0000313" key="11">
    <source>
        <dbReference type="EMBL" id="BBZ07431.1"/>
    </source>
</evidence>
<dbReference type="PANTHER" id="PTHR33909">
    <property type="entry name" value="SEC TRANSLOCON ACCESSORY COMPLEX SUBUNIT YAJC"/>
    <property type="match status" value="1"/>
</dbReference>
<evidence type="ECO:0000256" key="1">
    <source>
        <dbReference type="ARBA" id="ARBA00004162"/>
    </source>
</evidence>
<dbReference type="PRINTS" id="PR01853">
    <property type="entry name" value="YAJCTRNLCASE"/>
</dbReference>
<dbReference type="SMART" id="SM01323">
    <property type="entry name" value="YajC"/>
    <property type="match status" value="1"/>
</dbReference>
<evidence type="ECO:0000256" key="8">
    <source>
        <dbReference type="ARBA" id="ARBA00023010"/>
    </source>
</evidence>
<dbReference type="NCBIfam" id="TIGR00739">
    <property type="entry name" value="yajC"/>
    <property type="match status" value="1"/>
</dbReference>
<sequence>MAHWSTTRRLFSGGIKGAVTANTSNRKTLAAMDLVVFLPLLIIMGAFMFFASRRQKKAMQATIDLHNSLQVGDRIHTTSGLQGTITGITDDDVHLEIAPGVVTTWMKLAVRDRIDPGDELDAVDAAATEVFESPVVDKASDPGRSKRD</sequence>
<evidence type="ECO:0008006" key="13">
    <source>
        <dbReference type="Google" id="ProtNLM"/>
    </source>
</evidence>
<protein>
    <recommendedName>
        <fullName evidence="13">Preprotein translocase subunit YajC</fullName>
    </recommendedName>
</protein>
<evidence type="ECO:0000256" key="5">
    <source>
        <dbReference type="ARBA" id="ARBA00022692"/>
    </source>
</evidence>
<dbReference type="GO" id="GO:0015031">
    <property type="term" value="P:protein transport"/>
    <property type="evidence" value="ECO:0007669"/>
    <property type="project" value="UniProtKB-KW"/>
</dbReference>
<dbReference type="Pfam" id="PF02699">
    <property type="entry name" value="YajC"/>
    <property type="match status" value="1"/>
</dbReference>
<feature type="transmembrane region" description="Helical" evidence="10">
    <location>
        <begin position="29"/>
        <end position="50"/>
    </location>
</feature>
<evidence type="ECO:0000256" key="2">
    <source>
        <dbReference type="ARBA" id="ARBA00006742"/>
    </source>
</evidence>
<keyword evidence="6" id="KW-0653">Protein transport</keyword>
<dbReference type="InterPro" id="IPR003849">
    <property type="entry name" value="Preprotein_translocase_YajC"/>
</dbReference>
<proteinExistence type="inferred from homology"/>
<dbReference type="EMBL" id="AP022605">
    <property type="protein sequence ID" value="BBZ07431.1"/>
    <property type="molecule type" value="Genomic_DNA"/>
</dbReference>
<evidence type="ECO:0000256" key="6">
    <source>
        <dbReference type="ARBA" id="ARBA00022927"/>
    </source>
</evidence>
<organism evidence="11 12">
    <name type="scientific">Mycolicibacterium doricum</name>
    <dbReference type="NCBI Taxonomy" id="126673"/>
    <lineage>
        <taxon>Bacteria</taxon>
        <taxon>Bacillati</taxon>
        <taxon>Actinomycetota</taxon>
        <taxon>Actinomycetes</taxon>
        <taxon>Mycobacteriales</taxon>
        <taxon>Mycobacteriaceae</taxon>
        <taxon>Mycolicibacterium</taxon>
    </lineage>
</organism>
<dbReference type="GO" id="GO:0005886">
    <property type="term" value="C:plasma membrane"/>
    <property type="evidence" value="ECO:0007669"/>
    <property type="project" value="UniProtKB-SubCell"/>
</dbReference>
<evidence type="ECO:0000256" key="7">
    <source>
        <dbReference type="ARBA" id="ARBA00022989"/>
    </source>
</evidence>
<keyword evidence="5 10" id="KW-0812">Transmembrane</keyword>
<dbReference type="KEGG" id="mdr:MDOR_16000"/>
<evidence type="ECO:0000256" key="10">
    <source>
        <dbReference type="SAM" id="Phobius"/>
    </source>
</evidence>
<reference evidence="11 12" key="1">
    <citation type="journal article" date="2019" name="Emerg. Microbes Infect.">
        <title>Comprehensive subspecies identification of 175 nontuberculous mycobacteria species based on 7547 genomic profiles.</title>
        <authorList>
            <person name="Matsumoto Y."/>
            <person name="Kinjo T."/>
            <person name="Motooka D."/>
            <person name="Nabeya D."/>
            <person name="Jung N."/>
            <person name="Uechi K."/>
            <person name="Horii T."/>
            <person name="Iida T."/>
            <person name="Fujita J."/>
            <person name="Nakamura S."/>
        </authorList>
    </citation>
    <scope>NUCLEOTIDE SEQUENCE [LARGE SCALE GENOMIC DNA]</scope>
    <source>
        <strain evidence="11 12">JCM 12405</strain>
    </source>
</reference>
<dbReference type="Proteomes" id="UP000467201">
    <property type="component" value="Chromosome"/>
</dbReference>
<dbReference type="AlphaFoldDB" id="A0A7I7VSM0"/>
<evidence type="ECO:0000313" key="12">
    <source>
        <dbReference type="Proteomes" id="UP000467201"/>
    </source>
</evidence>
<comment type="similarity">
    <text evidence="2">Belongs to the YajC family.</text>
</comment>
<evidence type="ECO:0000256" key="4">
    <source>
        <dbReference type="ARBA" id="ARBA00022475"/>
    </source>
</evidence>
<keyword evidence="8" id="KW-0811">Translocation</keyword>
<keyword evidence="9 10" id="KW-0472">Membrane</keyword>
<keyword evidence="7 10" id="KW-1133">Transmembrane helix</keyword>